<name>D8TDL9_SELML</name>
<gene>
    <name evidence="2" type="ORF">SELMODRAFT_431735</name>
</gene>
<sequence>PAADGTALARKARRGKTNSTSDEERCGCLLQRKSHILPCSQTCARRLLSIYISLLTLTRCRLDIQASVISSAPCEQVLNETTRVYDFQVVSLMVRQLGRTKNIITVNGKLPGPTIYANVGFHKYGIWQFRNPLFDSPAMSSQARLIVPLQLQHGFTHLLSMEPLTAQHERNKGRCGSQGPLHLQGDPWRKLYQSCSDSHFDLAVESFGDSAARQGVGKTSLHYALMGQDMEWHEGVSCGVGDIDVAGINLQKPLVAKDSELQQLQNKSQDCITLQNNEHQAV</sequence>
<dbReference type="Gramene" id="EFJ05232">
    <property type="protein sequence ID" value="EFJ05232"/>
    <property type="gene ID" value="SELMODRAFT_431735"/>
</dbReference>
<keyword evidence="3" id="KW-1185">Reference proteome</keyword>
<evidence type="ECO:0000313" key="2">
    <source>
        <dbReference type="EMBL" id="EFJ05232.1"/>
    </source>
</evidence>
<evidence type="ECO:0000256" key="1">
    <source>
        <dbReference type="SAM" id="MobiDB-lite"/>
    </source>
</evidence>
<proteinExistence type="predicted"/>
<dbReference type="HOGENOM" id="CLU_988974_0_0_1"/>
<organism evidence="3">
    <name type="scientific">Selaginella moellendorffii</name>
    <name type="common">Spikemoss</name>
    <dbReference type="NCBI Taxonomy" id="88036"/>
    <lineage>
        <taxon>Eukaryota</taxon>
        <taxon>Viridiplantae</taxon>
        <taxon>Streptophyta</taxon>
        <taxon>Embryophyta</taxon>
        <taxon>Tracheophyta</taxon>
        <taxon>Lycopodiopsida</taxon>
        <taxon>Selaginellales</taxon>
        <taxon>Selaginellaceae</taxon>
        <taxon>Selaginella</taxon>
    </lineage>
</organism>
<dbReference type="AlphaFoldDB" id="D8TDL9"/>
<dbReference type="Proteomes" id="UP000001514">
    <property type="component" value="Unassembled WGS sequence"/>
</dbReference>
<dbReference type="EMBL" id="GL377732">
    <property type="protein sequence ID" value="EFJ05232.1"/>
    <property type="molecule type" value="Genomic_DNA"/>
</dbReference>
<protein>
    <submittedName>
        <fullName evidence="2">Uncharacterized protein</fullName>
    </submittedName>
</protein>
<accession>D8TDL9</accession>
<dbReference type="SUPFAM" id="SSF49503">
    <property type="entry name" value="Cupredoxins"/>
    <property type="match status" value="1"/>
</dbReference>
<dbReference type="InterPro" id="IPR008972">
    <property type="entry name" value="Cupredoxin"/>
</dbReference>
<dbReference type="KEGG" id="smo:SELMODRAFT_431735"/>
<evidence type="ECO:0000313" key="3">
    <source>
        <dbReference type="Proteomes" id="UP000001514"/>
    </source>
</evidence>
<feature type="region of interest" description="Disordered" evidence="1">
    <location>
        <begin position="1"/>
        <end position="22"/>
    </location>
</feature>
<dbReference type="Gene3D" id="2.60.40.420">
    <property type="entry name" value="Cupredoxins - blue copper proteins"/>
    <property type="match status" value="1"/>
</dbReference>
<feature type="non-terminal residue" evidence="2">
    <location>
        <position position="1"/>
    </location>
</feature>
<dbReference type="InParanoid" id="D8TDL9"/>
<reference evidence="2 3" key="1">
    <citation type="journal article" date="2011" name="Science">
        <title>The Selaginella genome identifies genetic changes associated with the evolution of vascular plants.</title>
        <authorList>
            <person name="Banks J.A."/>
            <person name="Nishiyama T."/>
            <person name="Hasebe M."/>
            <person name="Bowman J.L."/>
            <person name="Gribskov M."/>
            <person name="dePamphilis C."/>
            <person name="Albert V.A."/>
            <person name="Aono N."/>
            <person name="Aoyama T."/>
            <person name="Ambrose B.A."/>
            <person name="Ashton N.W."/>
            <person name="Axtell M.J."/>
            <person name="Barker E."/>
            <person name="Barker M.S."/>
            <person name="Bennetzen J.L."/>
            <person name="Bonawitz N.D."/>
            <person name="Chapple C."/>
            <person name="Cheng C."/>
            <person name="Correa L.G."/>
            <person name="Dacre M."/>
            <person name="DeBarry J."/>
            <person name="Dreyer I."/>
            <person name="Elias M."/>
            <person name="Engstrom E.M."/>
            <person name="Estelle M."/>
            <person name="Feng L."/>
            <person name="Finet C."/>
            <person name="Floyd S.K."/>
            <person name="Frommer W.B."/>
            <person name="Fujita T."/>
            <person name="Gramzow L."/>
            <person name="Gutensohn M."/>
            <person name="Harholt J."/>
            <person name="Hattori M."/>
            <person name="Heyl A."/>
            <person name="Hirai T."/>
            <person name="Hiwatashi Y."/>
            <person name="Ishikawa M."/>
            <person name="Iwata M."/>
            <person name="Karol K.G."/>
            <person name="Koehler B."/>
            <person name="Kolukisaoglu U."/>
            <person name="Kubo M."/>
            <person name="Kurata T."/>
            <person name="Lalonde S."/>
            <person name="Li K."/>
            <person name="Li Y."/>
            <person name="Litt A."/>
            <person name="Lyons E."/>
            <person name="Manning G."/>
            <person name="Maruyama T."/>
            <person name="Michael T.P."/>
            <person name="Mikami K."/>
            <person name="Miyazaki S."/>
            <person name="Morinaga S."/>
            <person name="Murata T."/>
            <person name="Mueller-Roeber B."/>
            <person name="Nelson D.R."/>
            <person name="Obara M."/>
            <person name="Oguri Y."/>
            <person name="Olmstead R.G."/>
            <person name="Onodera N."/>
            <person name="Petersen B.L."/>
            <person name="Pils B."/>
            <person name="Prigge M."/>
            <person name="Rensing S.A."/>
            <person name="Riano-Pachon D.M."/>
            <person name="Roberts A.W."/>
            <person name="Sato Y."/>
            <person name="Scheller H.V."/>
            <person name="Schulz B."/>
            <person name="Schulz C."/>
            <person name="Shakirov E.V."/>
            <person name="Shibagaki N."/>
            <person name="Shinohara N."/>
            <person name="Shippen D.E."/>
            <person name="Soerensen I."/>
            <person name="Sotooka R."/>
            <person name="Sugimoto N."/>
            <person name="Sugita M."/>
            <person name="Sumikawa N."/>
            <person name="Tanurdzic M."/>
            <person name="Theissen G."/>
            <person name="Ulvskov P."/>
            <person name="Wakazuki S."/>
            <person name="Weng J.K."/>
            <person name="Willats W.W."/>
            <person name="Wipf D."/>
            <person name="Wolf P.G."/>
            <person name="Yang L."/>
            <person name="Zimmer A.D."/>
            <person name="Zhu Q."/>
            <person name="Mitros T."/>
            <person name="Hellsten U."/>
            <person name="Loque D."/>
            <person name="Otillar R."/>
            <person name="Salamov A."/>
            <person name="Schmutz J."/>
            <person name="Shapiro H."/>
            <person name="Lindquist E."/>
            <person name="Lucas S."/>
            <person name="Rokhsar D."/>
            <person name="Grigoriev I.V."/>
        </authorList>
    </citation>
    <scope>NUCLEOTIDE SEQUENCE [LARGE SCALE GENOMIC DNA]</scope>
</reference>